<dbReference type="GeneID" id="79883190"/>
<protein>
    <submittedName>
        <fullName evidence="1">Uncharacterized protein</fullName>
    </submittedName>
</protein>
<proteinExistence type="predicted"/>
<evidence type="ECO:0000313" key="1">
    <source>
        <dbReference type="EMBL" id="UYV97365.1"/>
    </source>
</evidence>
<dbReference type="AlphaFoldDB" id="A0AAX3EHI7"/>
<name>A0AAX3EHI7_PAEUR</name>
<sequence>MGERLTVELEDIGSTSWWAGILTVLTSQYGSRLLRFVARSNGRSLYTSDTFTSPRSYRDGPPEETYSPGMRQALDRLLEDLARDGWEQTGKGEHPWSLVFERGQRQGL</sequence>
<accession>A0AAX3EHI7</accession>
<dbReference type="Proteomes" id="UP001163293">
    <property type="component" value="Chromosome"/>
</dbReference>
<evidence type="ECO:0000313" key="2">
    <source>
        <dbReference type="Proteomes" id="UP001163293"/>
    </source>
</evidence>
<dbReference type="RefSeq" id="WP_021472996.1">
    <property type="nucleotide sequence ID" value="NZ_BDMH01000014.1"/>
</dbReference>
<organism evidence="1 2">
    <name type="scientific">Paenarthrobacter ureafaciens</name>
    <dbReference type="NCBI Taxonomy" id="37931"/>
    <lineage>
        <taxon>Bacteria</taxon>
        <taxon>Bacillati</taxon>
        <taxon>Actinomycetota</taxon>
        <taxon>Actinomycetes</taxon>
        <taxon>Micrococcales</taxon>
        <taxon>Micrococcaceae</taxon>
        <taxon>Paenarthrobacter</taxon>
    </lineage>
</organism>
<gene>
    <name evidence="1" type="ORF">NL394_20410</name>
</gene>
<reference evidence="1" key="1">
    <citation type="submission" date="2022-07" db="EMBL/GenBank/DDBJ databases">
        <authorList>
            <person name="Wu T."/>
        </authorList>
    </citation>
    <scope>NUCLEOTIDE SEQUENCE</scope>
    <source>
        <strain evidence="1">SD-1</strain>
    </source>
</reference>
<keyword evidence="2" id="KW-1185">Reference proteome</keyword>
<dbReference type="EMBL" id="CP101185">
    <property type="protein sequence ID" value="UYV97365.1"/>
    <property type="molecule type" value="Genomic_DNA"/>
</dbReference>